<dbReference type="HOGENOM" id="CLU_1938394_0_0_1"/>
<keyword evidence="2" id="KW-1185">Reference proteome</keyword>
<sequence length="130" mass="14134">MMARPTLGYGPDAEHEIINILCIERRPTPLVEGVHMTLNAISRTAVRNSQAAAVQHGGASDGEPGLRHYGQGYFATFVVCSDSWKLEAVCQGVEASDEAERTEEPARDGNHLCWALVPAVTYQVWGKLIA</sequence>
<evidence type="ECO:0000313" key="1">
    <source>
        <dbReference type="EMBL" id="EFW99725.1"/>
    </source>
</evidence>
<name>F0XRK4_GROCL</name>
<dbReference type="GeneID" id="25977495"/>
<dbReference type="InterPro" id="IPR029068">
    <property type="entry name" value="Glyas_Bleomycin-R_OHBP_Dase"/>
</dbReference>
<dbReference type="OrthoDB" id="10249419at2759"/>
<dbReference type="Gene3D" id="3.10.180.10">
    <property type="entry name" value="2,3-Dihydroxybiphenyl 1,2-Dioxygenase, domain 1"/>
    <property type="match status" value="1"/>
</dbReference>
<dbReference type="EMBL" id="GL629807">
    <property type="protein sequence ID" value="EFW99725.1"/>
    <property type="molecule type" value="Genomic_DNA"/>
</dbReference>
<protein>
    <submittedName>
        <fullName evidence="1">Uncharacterized protein</fullName>
    </submittedName>
</protein>
<dbReference type="Proteomes" id="UP000007796">
    <property type="component" value="Unassembled WGS sequence"/>
</dbReference>
<dbReference type="InParanoid" id="F0XRK4"/>
<dbReference type="PANTHER" id="PTHR35006">
    <property type="entry name" value="GLYOXALASE FAMILY PROTEIN (AFU_ORTHOLOGUE AFUA_5G14830)"/>
    <property type="match status" value="1"/>
</dbReference>
<proteinExistence type="predicted"/>
<reference evidence="1 2" key="1">
    <citation type="journal article" date="2011" name="Proc. Natl. Acad. Sci. U.S.A.">
        <title>Genome and transcriptome analyses of the mountain pine beetle-fungal symbiont Grosmannia clavigera, a lodgepole pine pathogen.</title>
        <authorList>
            <person name="DiGuistini S."/>
            <person name="Wang Y."/>
            <person name="Liao N.Y."/>
            <person name="Taylor G."/>
            <person name="Tanguay P."/>
            <person name="Feau N."/>
            <person name="Henrissat B."/>
            <person name="Chan S.K."/>
            <person name="Hesse-Orce U."/>
            <person name="Alamouti S.M."/>
            <person name="Tsui C.K.M."/>
            <person name="Docking R.T."/>
            <person name="Levasseur A."/>
            <person name="Haridas S."/>
            <person name="Robertson G."/>
            <person name="Birol I."/>
            <person name="Holt R.A."/>
            <person name="Marra M.A."/>
            <person name="Hamelin R.C."/>
            <person name="Hirst M."/>
            <person name="Jones S.J.M."/>
            <person name="Bohlmann J."/>
            <person name="Breuil C."/>
        </authorList>
    </citation>
    <scope>NUCLEOTIDE SEQUENCE [LARGE SCALE GENOMIC DNA]</scope>
    <source>
        <strain evidence="2">kw1407 / UAMH 11150</strain>
    </source>
</reference>
<dbReference type="RefSeq" id="XP_014169457.1">
    <property type="nucleotide sequence ID" value="XM_014313982.1"/>
</dbReference>
<dbReference type="eggNOG" id="ENOG502T65A">
    <property type="taxonomic scope" value="Eukaryota"/>
</dbReference>
<dbReference type="AlphaFoldDB" id="F0XRK4"/>
<organism evidence="2">
    <name type="scientific">Grosmannia clavigera (strain kw1407 / UAMH 11150)</name>
    <name type="common">Blue stain fungus</name>
    <name type="synonym">Graphiocladiella clavigera</name>
    <dbReference type="NCBI Taxonomy" id="655863"/>
    <lineage>
        <taxon>Eukaryota</taxon>
        <taxon>Fungi</taxon>
        <taxon>Dikarya</taxon>
        <taxon>Ascomycota</taxon>
        <taxon>Pezizomycotina</taxon>
        <taxon>Sordariomycetes</taxon>
        <taxon>Sordariomycetidae</taxon>
        <taxon>Ophiostomatales</taxon>
        <taxon>Ophiostomataceae</taxon>
        <taxon>Leptographium</taxon>
    </lineage>
</organism>
<dbReference type="STRING" id="655863.F0XRK4"/>
<dbReference type="PANTHER" id="PTHR35006:SF2">
    <property type="entry name" value="GLYOXALASE FAMILY PROTEIN (AFU_ORTHOLOGUE AFUA_5G14830)"/>
    <property type="match status" value="1"/>
</dbReference>
<gene>
    <name evidence="1" type="ORF">CMQ_43</name>
</gene>
<evidence type="ECO:0000313" key="2">
    <source>
        <dbReference type="Proteomes" id="UP000007796"/>
    </source>
</evidence>
<accession>F0XRK4</accession>